<proteinExistence type="inferred from homology"/>
<dbReference type="InterPro" id="IPR006097">
    <property type="entry name" value="Glu/Leu/Phe/Val/Trp_DH_dimer"/>
</dbReference>
<dbReference type="SUPFAM" id="SSF53223">
    <property type="entry name" value="Aminoacid dehydrogenase-like, N-terminal domain"/>
    <property type="match status" value="1"/>
</dbReference>
<evidence type="ECO:0000313" key="4">
    <source>
        <dbReference type="EMBL" id="KKL72864.1"/>
    </source>
</evidence>
<organism evidence="4">
    <name type="scientific">marine sediment metagenome</name>
    <dbReference type="NCBI Taxonomy" id="412755"/>
    <lineage>
        <taxon>unclassified sequences</taxon>
        <taxon>metagenomes</taxon>
        <taxon>ecological metagenomes</taxon>
    </lineage>
</organism>
<comment type="caution">
    <text evidence="4">The sequence shown here is derived from an EMBL/GenBank/DDBJ whole genome shotgun (WGS) entry which is preliminary data.</text>
</comment>
<dbReference type="Pfam" id="PF00208">
    <property type="entry name" value="ELFV_dehydrog"/>
    <property type="match status" value="1"/>
</dbReference>
<dbReference type="EMBL" id="LAZR01025138">
    <property type="protein sequence ID" value="KKL72864.1"/>
    <property type="molecule type" value="Genomic_DNA"/>
</dbReference>
<dbReference type="InterPro" id="IPR046346">
    <property type="entry name" value="Aminoacid_DH-like_N_sf"/>
</dbReference>
<dbReference type="GO" id="GO:0006538">
    <property type="term" value="P:L-glutamate catabolic process"/>
    <property type="evidence" value="ECO:0007669"/>
    <property type="project" value="TreeGrafter"/>
</dbReference>
<feature type="non-terminal residue" evidence="4">
    <location>
        <position position="1"/>
    </location>
</feature>
<dbReference type="AlphaFoldDB" id="A0A0F9EFZ4"/>
<evidence type="ECO:0000256" key="2">
    <source>
        <dbReference type="ARBA" id="ARBA00023002"/>
    </source>
</evidence>
<evidence type="ECO:0000259" key="3">
    <source>
        <dbReference type="SMART" id="SM00839"/>
    </source>
</evidence>
<dbReference type="InterPro" id="IPR033922">
    <property type="entry name" value="NAD_bind_Glu_DH"/>
</dbReference>
<dbReference type="InterPro" id="IPR006096">
    <property type="entry name" value="Glu/Leu/Phe/Val/Trp_DH_C"/>
</dbReference>
<accession>A0A0F9EFZ4</accession>
<reference evidence="4" key="1">
    <citation type="journal article" date="2015" name="Nature">
        <title>Complex archaea that bridge the gap between prokaryotes and eukaryotes.</title>
        <authorList>
            <person name="Spang A."/>
            <person name="Saw J.H."/>
            <person name="Jorgensen S.L."/>
            <person name="Zaremba-Niedzwiedzka K."/>
            <person name="Martijn J."/>
            <person name="Lind A.E."/>
            <person name="van Eijk R."/>
            <person name="Schleper C."/>
            <person name="Guy L."/>
            <person name="Ettema T.J."/>
        </authorList>
    </citation>
    <scope>NUCLEOTIDE SEQUENCE</scope>
</reference>
<dbReference type="PANTHER" id="PTHR11606">
    <property type="entry name" value="GLUTAMATE DEHYDROGENASE"/>
    <property type="match status" value="1"/>
</dbReference>
<dbReference type="GO" id="GO:0004352">
    <property type="term" value="F:glutamate dehydrogenase (NAD+) activity"/>
    <property type="evidence" value="ECO:0007669"/>
    <property type="project" value="TreeGrafter"/>
</dbReference>
<feature type="domain" description="Glutamate/phenylalanine/leucine/valine/L-tryptophan dehydrogenase C-terminal" evidence="3">
    <location>
        <begin position="85"/>
        <end position="317"/>
    </location>
</feature>
<comment type="similarity">
    <text evidence="1">Belongs to the Glu/Leu/Phe/Val dehydrogenases family.</text>
</comment>
<sequence>GLPLGGSKGGVRVNTKELSNKELERLTRRYTAEIINMIGPDIDILAPDMNTDARTMAIVFDTYSMQKGRTIPGVVTGKPVEVGGTVGREEAPGTGMFYVLEDLCKKQQFNLKSMKVAIQGFGKVGFSIAKKLNEHGCKVIAISDSEGGIISNNGLNINKVIEWKKQGNFLKNFDENNAKIITNEELLSTTCEILIPAAIENQLFSRNADNIDCKIILEGANSPTTSKADTILNEKDIIVIPDILANSGGLCVSYFEYVQDIRAYFWDLKRVNSEMKRILLLAFEKIINFSEEKNVSYRTAAYCIAAERLAKAFELRGLFP</sequence>
<protein>
    <recommendedName>
        <fullName evidence="3">Glutamate/phenylalanine/leucine/valine/L-tryptophan dehydrogenase C-terminal domain-containing protein</fullName>
    </recommendedName>
</protein>
<dbReference type="CDD" id="cd01076">
    <property type="entry name" value="NAD_bind_1_Glu_DH"/>
    <property type="match status" value="1"/>
</dbReference>
<dbReference type="Pfam" id="PF02812">
    <property type="entry name" value="ELFV_dehydrog_N"/>
    <property type="match status" value="1"/>
</dbReference>
<dbReference type="PRINTS" id="PR00082">
    <property type="entry name" value="GLFDHDRGNASE"/>
</dbReference>
<dbReference type="SMART" id="SM00839">
    <property type="entry name" value="ELFV_dehydrog"/>
    <property type="match status" value="1"/>
</dbReference>
<evidence type="ECO:0000256" key="1">
    <source>
        <dbReference type="ARBA" id="ARBA00006382"/>
    </source>
</evidence>
<dbReference type="Gene3D" id="3.40.50.10860">
    <property type="entry name" value="Leucine Dehydrogenase, chain A, domain 1"/>
    <property type="match status" value="1"/>
</dbReference>
<dbReference type="PANTHER" id="PTHR11606:SF13">
    <property type="entry name" value="GLUTAMATE DEHYDROGENASE 1, MITOCHONDRIAL"/>
    <property type="match status" value="1"/>
</dbReference>
<dbReference type="InterPro" id="IPR036291">
    <property type="entry name" value="NAD(P)-bd_dom_sf"/>
</dbReference>
<dbReference type="Gene3D" id="3.40.50.720">
    <property type="entry name" value="NAD(P)-binding Rossmann-like Domain"/>
    <property type="match status" value="1"/>
</dbReference>
<keyword evidence="2" id="KW-0560">Oxidoreductase</keyword>
<dbReference type="InterPro" id="IPR006095">
    <property type="entry name" value="Glu/Leu/Phe/Val/Trp_DH"/>
</dbReference>
<gene>
    <name evidence="4" type="ORF">LCGC14_2080660</name>
</gene>
<dbReference type="SUPFAM" id="SSF51735">
    <property type="entry name" value="NAD(P)-binding Rossmann-fold domains"/>
    <property type="match status" value="1"/>
</dbReference>
<name>A0A0F9EFZ4_9ZZZZ</name>